<dbReference type="HOGENOM" id="CLU_1774911_0_0_5"/>
<feature type="signal peptide" evidence="2">
    <location>
        <begin position="1"/>
        <end position="26"/>
    </location>
</feature>
<keyword evidence="2" id="KW-0732">Signal</keyword>
<proteinExistence type="predicted"/>
<organism evidence="3 4">
    <name type="scientific">Hyphomicrobium nitrativorans NL23</name>
    <dbReference type="NCBI Taxonomy" id="1029756"/>
    <lineage>
        <taxon>Bacteria</taxon>
        <taxon>Pseudomonadati</taxon>
        <taxon>Pseudomonadota</taxon>
        <taxon>Alphaproteobacteria</taxon>
        <taxon>Hyphomicrobiales</taxon>
        <taxon>Hyphomicrobiaceae</taxon>
        <taxon>Hyphomicrobium</taxon>
    </lineage>
</organism>
<evidence type="ECO:0000256" key="2">
    <source>
        <dbReference type="SAM" id="SignalP"/>
    </source>
</evidence>
<dbReference type="STRING" id="1029756.W911_11660"/>
<dbReference type="AlphaFoldDB" id="V5SEG3"/>
<feature type="chain" id="PRO_5004740639" evidence="2">
    <location>
        <begin position="27"/>
        <end position="148"/>
    </location>
</feature>
<dbReference type="EMBL" id="CP006912">
    <property type="protein sequence ID" value="AHB48913.1"/>
    <property type="molecule type" value="Genomic_DNA"/>
</dbReference>
<dbReference type="OrthoDB" id="7932807at2"/>
<evidence type="ECO:0000313" key="3">
    <source>
        <dbReference type="EMBL" id="AHB48913.1"/>
    </source>
</evidence>
<dbReference type="RefSeq" id="WP_023787675.1">
    <property type="nucleotide sequence ID" value="NC_022997.1"/>
</dbReference>
<evidence type="ECO:0000313" key="4">
    <source>
        <dbReference type="Proteomes" id="UP000018542"/>
    </source>
</evidence>
<evidence type="ECO:0000256" key="1">
    <source>
        <dbReference type="SAM" id="MobiDB-lite"/>
    </source>
</evidence>
<accession>V5SEG3</accession>
<dbReference type="PATRIC" id="fig|1029756.8.peg.2420"/>
<reference evidence="3 4" key="1">
    <citation type="journal article" date="2014" name="Genome Announc.">
        <title>Complete Genome Sequence of Hyphomicrobium nitrativorans Strain NL23, a Denitrifying Bacterium Isolated from Biofilm of a Methanol-Fed Denitrification System Treating Seawater at the Montreal Biodome.</title>
        <authorList>
            <person name="Martineau C."/>
            <person name="Villeneuve C."/>
            <person name="Mauffrey F."/>
            <person name="Villemur R."/>
        </authorList>
    </citation>
    <scope>NUCLEOTIDE SEQUENCE [LARGE SCALE GENOMIC DNA]</scope>
    <source>
        <strain evidence="3">NL23</strain>
    </source>
</reference>
<protein>
    <submittedName>
        <fullName evidence="3">Uncharacterized protein</fullName>
    </submittedName>
</protein>
<gene>
    <name evidence="3" type="ORF">W911_11660</name>
</gene>
<keyword evidence="4" id="KW-1185">Reference proteome</keyword>
<name>V5SEG3_9HYPH</name>
<feature type="region of interest" description="Disordered" evidence="1">
    <location>
        <begin position="125"/>
        <end position="148"/>
    </location>
</feature>
<dbReference type="Proteomes" id="UP000018542">
    <property type="component" value="Chromosome"/>
</dbReference>
<sequence length="148" mass="16105">MGPRRCWALALALASALLVSPAAVRAAPPNLDCELGYEGLRFYATALPGAETGHEGGFDFVTVSEPDRWIARIFITTPDHAAHPAVVQRTQRKQVTDVWTADSKGCGFGNSGQFTILMNDMKSGDTEMTNASRVEVEERKREKSPLTP</sequence>
<dbReference type="KEGG" id="hni:W911_11660"/>
<feature type="compositionally biased region" description="Basic and acidic residues" evidence="1">
    <location>
        <begin position="134"/>
        <end position="148"/>
    </location>
</feature>